<sequence length="451" mass="50014">MKIQFLGATQTVTGSKYLLTSGDTKILIDCGLYQGYKWLRQRNREPLPFKASSLDAVILTHAHIDHTGYLPVLYKEGFRGPVYCHHATKALSEILLRDAGHLQEEDAKFYERHKIGKHEKPEPLYDIDTAVASCRLLKGVSFDHPFKVGDLTIHLHPVGHLLGAGSTIIAGEGKTVGFSGDVGRPNDLFMFPPAPLPALDLLVLESTYGNRQHTSNDPWQQLETIVNETARRGGVLAVPSFAVGRTQILLHMLTRLMDEQRIKRVPIFLDSPMAIDASEIYCEYNELHRLSAEECRSLCQATTFTRTVDQSKQLSEEDGSHIIIAGSGMATGGRILHHMKRLLPFPKNTIMFTGFQAGGTRGANMLEGAEAIKIHGAYVPCAAHVELLDGLSGHADYAEITEWLKASALTPQTRIYLVHGEPDAADHQRKYIEEQTPMTVKVAEYMQTITV</sequence>
<dbReference type="Pfam" id="PF10996">
    <property type="entry name" value="Beta-Casp"/>
    <property type="match status" value="1"/>
</dbReference>
<dbReference type="InterPro" id="IPR022712">
    <property type="entry name" value="Beta_Casp"/>
</dbReference>
<organism evidence="4 5">
    <name type="scientific">Fluviicoccus keumensis</name>
    <dbReference type="NCBI Taxonomy" id="1435465"/>
    <lineage>
        <taxon>Bacteria</taxon>
        <taxon>Pseudomonadati</taxon>
        <taxon>Pseudomonadota</taxon>
        <taxon>Gammaproteobacteria</taxon>
        <taxon>Moraxellales</taxon>
        <taxon>Moraxellaceae</taxon>
        <taxon>Fluviicoccus</taxon>
    </lineage>
</organism>
<accession>A0A4Q7Z8V3</accession>
<reference evidence="4 5" key="1">
    <citation type="submission" date="2019-02" db="EMBL/GenBank/DDBJ databases">
        <title>Genomic Encyclopedia of Type Strains, Phase IV (KMG-IV): sequencing the most valuable type-strain genomes for metagenomic binning, comparative biology and taxonomic classification.</title>
        <authorList>
            <person name="Goeker M."/>
        </authorList>
    </citation>
    <scope>NUCLEOTIDE SEQUENCE [LARGE SCALE GENOMIC DNA]</scope>
    <source>
        <strain evidence="4 5">DSM 105135</strain>
    </source>
</reference>
<keyword evidence="1" id="KW-0378">Hydrolase</keyword>
<dbReference type="Gene3D" id="3.40.50.10890">
    <property type="match status" value="1"/>
</dbReference>
<dbReference type="SUPFAM" id="SSF56281">
    <property type="entry name" value="Metallo-hydrolase/oxidoreductase"/>
    <property type="match status" value="1"/>
</dbReference>
<dbReference type="Pfam" id="PF00753">
    <property type="entry name" value="Lactamase_B"/>
    <property type="match status" value="1"/>
</dbReference>
<dbReference type="Gene3D" id="3.60.15.10">
    <property type="entry name" value="Ribonuclease Z/Hydroxyacylglutathione hydrolase-like"/>
    <property type="match status" value="1"/>
</dbReference>
<dbReference type="SMART" id="SM00849">
    <property type="entry name" value="Lactamase_B"/>
    <property type="match status" value="1"/>
</dbReference>
<feature type="domain" description="Metallo-beta-lactamase" evidence="2">
    <location>
        <begin position="13"/>
        <end position="213"/>
    </location>
</feature>
<evidence type="ECO:0000259" key="3">
    <source>
        <dbReference type="SMART" id="SM01027"/>
    </source>
</evidence>
<protein>
    <submittedName>
        <fullName evidence="4">Metallo-beta-lactamase family protein</fullName>
    </submittedName>
</protein>
<dbReference type="OrthoDB" id="9803916at2"/>
<feature type="domain" description="Beta-Casp" evidence="3">
    <location>
        <begin position="246"/>
        <end position="365"/>
    </location>
</feature>
<dbReference type="CDD" id="cd16295">
    <property type="entry name" value="TTHA0252-CPSF-like_MBL-fold"/>
    <property type="match status" value="1"/>
</dbReference>
<dbReference type="InterPro" id="IPR036866">
    <property type="entry name" value="RibonucZ/Hydroxyglut_hydro"/>
</dbReference>
<dbReference type="GO" id="GO:0004521">
    <property type="term" value="F:RNA endonuclease activity"/>
    <property type="evidence" value="ECO:0007669"/>
    <property type="project" value="TreeGrafter"/>
</dbReference>
<dbReference type="PANTHER" id="PTHR11203">
    <property type="entry name" value="CLEAVAGE AND POLYADENYLATION SPECIFICITY FACTOR FAMILY MEMBER"/>
    <property type="match status" value="1"/>
</dbReference>
<keyword evidence="5" id="KW-1185">Reference proteome</keyword>
<proteinExistence type="predicted"/>
<dbReference type="InterPro" id="IPR050698">
    <property type="entry name" value="MBL"/>
</dbReference>
<dbReference type="InterPro" id="IPR011108">
    <property type="entry name" value="RMMBL"/>
</dbReference>
<evidence type="ECO:0000256" key="1">
    <source>
        <dbReference type="ARBA" id="ARBA00022801"/>
    </source>
</evidence>
<dbReference type="RefSeq" id="WP_130412010.1">
    <property type="nucleotide sequence ID" value="NZ_SHKX01000011.1"/>
</dbReference>
<dbReference type="SMART" id="SM01027">
    <property type="entry name" value="Beta-Casp"/>
    <property type="match status" value="1"/>
</dbReference>
<dbReference type="EMBL" id="SHKX01000011">
    <property type="protein sequence ID" value="RZU46942.1"/>
    <property type="molecule type" value="Genomic_DNA"/>
</dbReference>
<dbReference type="InterPro" id="IPR001279">
    <property type="entry name" value="Metallo-B-lactamas"/>
</dbReference>
<evidence type="ECO:0000313" key="4">
    <source>
        <dbReference type="EMBL" id="RZU46942.1"/>
    </source>
</evidence>
<dbReference type="GO" id="GO:0016787">
    <property type="term" value="F:hydrolase activity"/>
    <property type="evidence" value="ECO:0007669"/>
    <property type="project" value="UniProtKB-KW"/>
</dbReference>
<name>A0A4Q7Z8V3_9GAMM</name>
<dbReference type="AlphaFoldDB" id="A0A4Q7Z8V3"/>
<gene>
    <name evidence="4" type="ORF">EV700_1328</name>
</gene>
<comment type="caution">
    <text evidence="4">The sequence shown here is derived from an EMBL/GenBank/DDBJ whole genome shotgun (WGS) entry which is preliminary data.</text>
</comment>
<evidence type="ECO:0000259" key="2">
    <source>
        <dbReference type="SMART" id="SM00849"/>
    </source>
</evidence>
<dbReference type="Proteomes" id="UP000292423">
    <property type="component" value="Unassembled WGS sequence"/>
</dbReference>
<evidence type="ECO:0000313" key="5">
    <source>
        <dbReference type="Proteomes" id="UP000292423"/>
    </source>
</evidence>
<dbReference type="PANTHER" id="PTHR11203:SF37">
    <property type="entry name" value="INTEGRATOR COMPLEX SUBUNIT 11"/>
    <property type="match status" value="1"/>
</dbReference>
<dbReference type="Pfam" id="PF07521">
    <property type="entry name" value="RMMBL"/>
    <property type="match status" value="1"/>
</dbReference>